<reference evidence="15 16" key="1">
    <citation type="submission" date="2024-02" db="EMBL/GenBank/DDBJ databases">
        <authorList>
            <person name="Chen Y."/>
            <person name="Shah S."/>
            <person name="Dougan E. K."/>
            <person name="Thang M."/>
            <person name="Chan C."/>
        </authorList>
    </citation>
    <scope>NUCLEOTIDE SEQUENCE [LARGE SCALE GENOMIC DNA]</scope>
</reference>
<feature type="transmembrane region" description="Helical" evidence="13">
    <location>
        <begin position="771"/>
        <end position="794"/>
    </location>
</feature>
<gene>
    <name evidence="15" type="ORF">CCMP2556_LOCUS33794</name>
</gene>
<comment type="catalytic activity">
    <reaction evidence="12">
        <text>D-erythrose 4-phosphate + phosphoenolpyruvate + H2O = 7-phospho-2-dehydro-3-deoxy-D-arabino-heptonate + phosphate</text>
        <dbReference type="Rhea" id="RHEA:14717"/>
        <dbReference type="ChEBI" id="CHEBI:15377"/>
        <dbReference type="ChEBI" id="CHEBI:16897"/>
        <dbReference type="ChEBI" id="CHEBI:43474"/>
        <dbReference type="ChEBI" id="CHEBI:58394"/>
        <dbReference type="ChEBI" id="CHEBI:58702"/>
        <dbReference type="EC" id="2.5.1.54"/>
    </reaction>
</comment>
<dbReference type="Proteomes" id="UP001642484">
    <property type="component" value="Unassembled WGS sequence"/>
</dbReference>
<keyword evidence="10 13" id="KW-0472">Membrane</keyword>
<keyword evidence="7" id="KW-0808">Transferase</keyword>
<comment type="similarity">
    <text evidence="3">Belongs to the class-I DAHP synthase family.</text>
</comment>
<evidence type="ECO:0000256" key="11">
    <source>
        <dbReference type="ARBA" id="ARBA00023141"/>
    </source>
</evidence>
<evidence type="ECO:0000256" key="13">
    <source>
        <dbReference type="SAM" id="Phobius"/>
    </source>
</evidence>
<dbReference type="NCBIfam" id="NF037997">
    <property type="entry name" value="Na_Pi_symport"/>
    <property type="match status" value="2"/>
</dbReference>
<evidence type="ECO:0000256" key="9">
    <source>
        <dbReference type="ARBA" id="ARBA00022989"/>
    </source>
</evidence>
<accession>A0ABP0NZ29</accession>
<evidence type="ECO:0000256" key="4">
    <source>
        <dbReference type="ARBA" id="ARBA00012694"/>
    </source>
</evidence>
<dbReference type="Pfam" id="PF00793">
    <property type="entry name" value="DAHP_synth_1"/>
    <property type="match status" value="1"/>
</dbReference>
<dbReference type="NCBIfam" id="NF009395">
    <property type="entry name" value="PRK12755.1"/>
    <property type="match status" value="1"/>
</dbReference>
<organism evidence="15 16">
    <name type="scientific">Durusdinium trenchii</name>
    <dbReference type="NCBI Taxonomy" id="1381693"/>
    <lineage>
        <taxon>Eukaryota</taxon>
        <taxon>Sar</taxon>
        <taxon>Alveolata</taxon>
        <taxon>Dinophyceae</taxon>
        <taxon>Suessiales</taxon>
        <taxon>Symbiodiniaceae</taxon>
        <taxon>Durusdinium</taxon>
    </lineage>
</organism>
<feature type="transmembrane region" description="Helical" evidence="13">
    <location>
        <begin position="734"/>
        <end position="751"/>
    </location>
</feature>
<comment type="subcellular location">
    <subcellularLocation>
        <location evidence="1">Cell membrane</location>
        <topology evidence="1">Multi-pass membrane protein</topology>
    </subcellularLocation>
</comment>
<comment type="similarity">
    <text evidence="2">Belongs to the SLC34A transporter family.</text>
</comment>
<evidence type="ECO:0000256" key="8">
    <source>
        <dbReference type="ARBA" id="ARBA00022692"/>
    </source>
</evidence>
<feature type="transmembrane region" description="Helical" evidence="13">
    <location>
        <begin position="435"/>
        <end position="457"/>
    </location>
</feature>
<dbReference type="PANTHER" id="PTHR10010:SF46">
    <property type="entry name" value="SODIUM-DEPENDENT PHOSPHATE TRANSPORT PROTEIN 2B"/>
    <property type="match status" value="1"/>
</dbReference>
<feature type="domain" description="DAHP synthetase I/KDSA" evidence="14">
    <location>
        <begin position="79"/>
        <end position="378"/>
    </location>
</feature>
<feature type="transmembrane region" description="Helical" evidence="13">
    <location>
        <begin position="12"/>
        <end position="38"/>
    </location>
</feature>
<evidence type="ECO:0000313" key="15">
    <source>
        <dbReference type="EMBL" id="CAK9068766.1"/>
    </source>
</evidence>
<keyword evidence="8 13" id="KW-0812">Transmembrane</keyword>
<comment type="caution">
    <text evidence="15">The sequence shown here is derived from an EMBL/GenBank/DDBJ whole genome shotgun (WGS) entry which is preliminary data.</text>
</comment>
<dbReference type="Pfam" id="PF02690">
    <property type="entry name" value="Na_Pi_cotrans"/>
    <property type="match status" value="2"/>
</dbReference>
<feature type="transmembrane region" description="Helical" evidence="13">
    <location>
        <begin position="873"/>
        <end position="892"/>
    </location>
</feature>
<dbReference type="InterPro" id="IPR013785">
    <property type="entry name" value="Aldolase_TIM"/>
</dbReference>
<keyword evidence="11" id="KW-0057">Aromatic amino acid biosynthesis</keyword>
<protein>
    <recommendedName>
        <fullName evidence="4">3-deoxy-7-phosphoheptulonate synthase</fullName>
        <ecNumber evidence="4">2.5.1.54</ecNumber>
    </recommendedName>
</protein>
<keyword evidence="9 13" id="KW-1133">Transmembrane helix</keyword>
<evidence type="ECO:0000256" key="6">
    <source>
        <dbReference type="ARBA" id="ARBA00022605"/>
    </source>
</evidence>
<feature type="transmembrane region" description="Helical" evidence="13">
    <location>
        <begin position="839"/>
        <end position="866"/>
    </location>
</feature>
<dbReference type="Gene3D" id="3.20.20.70">
    <property type="entry name" value="Aldolase class I"/>
    <property type="match status" value="1"/>
</dbReference>
<keyword evidence="6" id="KW-0028">Amino-acid biosynthesis</keyword>
<dbReference type="NCBIfam" id="TIGR00034">
    <property type="entry name" value="aroFGH"/>
    <property type="match status" value="1"/>
</dbReference>
<evidence type="ECO:0000256" key="7">
    <source>
        <dbReference type="ARBA" id="ARBA00022679"/>
    </source>
</evidence>
<feature type="transmembrane region" description="Helical" evidence="13">
    <location>
        <begin position="692"/>
        <end position="713"/>
    </location>
</feature>
<name>A0ABP0NZ29_9DINO</name>
<dbReference type="InterPro" id="IPR003841">
    <property type="entry name" value="Na/Pi_transpt"/>
</dbReference>
<keyword evidence="16" id="KW-1185">Reference proteome</keyword>
<evidence type="ECO:0000313" key="16">
    <source>
        <dbReference type="Proteomes" id="UP001642484"/>
    </source>
</evidence>
<dbReference type="InterPro" id="IPR006218">
    <property type="entry name" value="DAHP1/KDSA"/>
</dbReference>
<evidence type="ECO:0000256" key="1">
    <source>
        <dbReference type="ARBA" id="ARBA00004651"/>
    </source>
</evidence>
<evidence type="ECO:0000256" key="3">
    <source>
        <dbReference type="ARBA" id="ARBA00007985"/>
    </source>
</evidence>
<evidence type="ECO:0000256" key="10">
    <source>
        <dbReference type="ARBA" id="ARBA00023136"/>
    </source>
</evidence>
<dbReference type="SUPFAM" id="SSF51569">
    <property type="entry name" value="Aldolase"/>
    <property type="match status" value="1"/>
</dbReference>
<evidence type="ECO:0000256" key="2">
    <source>
        <dbReference type="ARBA" id="ARBA00005808"/>
    </source>
</evidence>
<feature type="transmembrane region" description="Helical" evidence="13">
    <location>
        <begin position="801"/>
        <end position="819"/>
    </location>
</feature>
<dbReference type="InterPro" id="IPR006219">
    <property type="entry name" value="DAHP_synth_1"/>
</dbReference>
<proteinExistence type="inferred from homology"/>
<dbReference type="EC" id="2.5.1.54" evidence="4"/>
<evidence type="ECO:0000259" key="14">
    <source>
        <dbReference type="Pfam" id="PF00793"/>
    </source>
</evidence>
<evidence type="ECO:0000256" key="5">
    <source>
        <dbReference type="ARBA" id="ARBA00022475"/>
    </source>
</evidence>
<dbReference type="EMBL" id="CAXAMN010022361">
    <property type="protein sequence ID" value="CAK9068766.1"/>
    <property type="molecule type" value="Genomic_DNA"/>
</dbReference>
<dbReference type="PANTHER" id="PTHR10010">
    <property type="entry name" value="SOLUTE CARRIER FAMILY 34 SODIUM PHOSPHATE , MEMBER 2-RELATED"/>
    <property type="match status" value="1"/>
</dbReference>
<sequence>MPAAGRRTPRNGSLCFSASIGVIVVTAVLCLLGLYLNWPTAASNTLRREGLRSPKEMARSFPLPFPLKNLVNTSRAEAAAILQGQDDRLLVIVGPCSIHDPKAAREYAHRLQVLREEMKDDLLIMMRTYLEKPRTAKGWRGLISDPTLTGGEDLARGLALGRRVLLDVLAAGLPTAVEFLDPLVAPYIEDVVAYGSIGARTVESPVHRQLAASLTMPIGFKNSRSGDIQSAVNAAVAASSPQKRLSTDPRGRVQIEQAIGNPDVHIILRGSEDGPNFGETFVAEAKERLAQAGFRGSQILIDCSHGNSGKKYEGEVVACHSVAEQVSSGNTAIGGVLIESFLVAGNQKLEPGVTKVEDLQYGCSVTDSCLDFNMTQELLQDLRRSVLARRARVEETWKGTPEPRDLRTHFKLSFVVMAEEIPTAPEKHEQSCGEFALYVTLKILGVLISLYFFLFALSLMGGSFGALGGKGAGELFTITDNPIAGLMVGILATVLVQSSSTSTSIVVGLVGADVLTPRQAIPIIMGANIGTSVTNTIVSMAHSGDRLELERAFSGATVHDMFNMLSVLTMLPLEIIIAAISGEGGLLYWISRGLTEAMLGEQEADLTFPSPTKEIVSTGTYYCVSSAMSKAWKKVAEDGYEALTSCSGFSDQCPAGSSCYTDAGDYYTNEIAGGRLIGKGFLKGAGDVGGGIIGLIISLLVMCGALYALVRLLQSLVMGQAKKVIMKGTKMNDYLAILVGFLITILVQSSSVTTSALTPLVGIGVLPVHKMLPMTLGANIGTTITSVLAAFAVMKFNSIQIAFCHLFFNIIGICVWFPAPIMRRVIVKAACTLGFYASYWRLVPLIYILVMFVAVPGLSLAISLLYGASVAGGIVLTLLALSGVAGFVFWWVRLGGCYKVVSQEEREARKAEMEEEMGTTETKVVAVVPSEAWNP</sequence>
<keyword evidence="5" id="KW-1003">Cell membrane</keyword>
<evidence type="ECO:0000256" key="12">
    <source>
        <dbReference type="ARBA" id="ARBA00047508"/>
    </source>
</evidence>